<evidence type="ECO:0000313" key="6">
    <source>
        <dbReference type="EMBL" id="GAN11989.1"/>
    </source>
</evidence>
<dbReference type="InterPro" id="IPR001647">
    <property type="entry name" value="HTH_TetR"/>
</dbReference>
<keyword evidence="2 4" id="KW-0238">DNA-binding</keyword>
<dbReference type="GO" id="GO:0003700">
    <property type="term" value="F:DNA-binding transcription factor activity"/>
    <property type="evidence" value="ECO:0007669"/>
    <property type="project" value="TreeGrafter"/>
</dbReference>
<dbReference type="InterPro" id="IPR050109">
    <property type="entry name" value="HTH-type_TetR-like_transc_reg"/>
</dbReference>
<organism evidence="6 7">
    <name type="scientific">Sphingomonas paucimobilis NBRC 13935</name>
    <dbReference type="NCBI Taxonomy" id="1219050"/>
    <lineage>
        <taxon>Bacteria</taxon>
        <taxon>Pseudomonadati</taxon>
        <taxon>Pseudomonadota</taxon>
        <taxon>Alphaproteobacteria</taxon>
        <taxon>Sphingomonadales</taxon>
        <taxon>Sphingomonadaceae</taxon>
        <taxon>Sphingomonas</taxon>
    </lineage>
</organism>
<evidence type="ECO:0000313" key="7">
    <source>
        <dbReference type="Proteomes" id="UP000032025"/>
    </source>
</evidence>
<comment type="caution">
    <text evidence="6">The sequence shown here is derived from an EMBL/GenBank/DDBJ whole genome shotgun (WGS) entry which is preliminary data.</text>
</comment>
<reference evidence="6 7" key="1">
    <citation type="submission" date="2014-08" db="EMBL/GenBank/DDBJ databases">
        <title>Whole genome shotgun sequence of Sphingomonas paucimobilis NBRC 13935.</title>
        <authorList>
            <person name="Hosoyama A."/>
            <person name="Hashimoto M."/>
            <person name="Hosoyama Y."/>
            <person name="Noguchi M."/>
            <person name="Uohara A."/>
            <person name="Ohji S."/>
            <person name="Katano-Makiyama Y."/>
            <person name="Ichikawa N."/>
            <person name="Kimura A."/>
            <person name="Yamazoe A."/>
            <person name="Fujita N."/>
        </authorList>
    </citation>
    <scope>NUCLEOTIDE SEQUENCE [LARGE SCALE GENOMIC DNA]</scope>
    <source>
        <strain evidence="6 7">NBRC 13935</strain>
    </source>
</reference>
<keyword evidence="7" id="KW-1185">Reference proteome</keyword>
<dbReference type="GeneID" id="78526837"/>
<evidence type="ECO:0000256" key="4">
    <source>
        <dbReference type="PROSITE-ProRule" id="PRU00335"/>
    </source>
</evidence>
<keyword evidence="1" id="KW-0805">Transcription regulation</keyword>
<feature type="domain" description="HTH tetR-type" evidence="5">
    <location>
        <begin position="219"/>
        <end position="279"/>
    </location>
</feature>
<dbReference type="Pfam" id="PF00440">
    <property type="entry name" value="TetR_N"/>
    <property type="match status" value="2"/>
</dbReference>
<feature type="DNA-binding region" description="H-T-H motif" evidence="4">
    <location>
        <begin position="242"/>
        <end position="261"/>
    </location>
</feature>
<sequence length="380" mass="40666">MGSASDRIIDAAMAAVLDKGIAAASLRDIAKRAGVSLGAIDHHWDGRGHLLNAVIDRAAADHIALVDRCCAALRDLIPLTPAIAVSVARRWLSEVEPVARRTAQLASAFLAHDARSGVPSPGLVRIIAQEEALWRRMFEGHPDQVRRAAVMAAYLHDERPFALSLGEDVHYPMLRDITLASTAHGFRRDASASTDFDAMVSAIAVRTRPIAEHRAPPPGSRAAALSDHVATVILQGGVAAVTHRRVAREAGAPSSSVAHHFPTRSDLMQAGVDALYLRMWRALADTGAGARAQDHGRAVIRMTHDIAVAAHHEPGLRLFALDMRRRRAENAQSLLVGPDGFDRAGAQALIMAYHGESLAAQASGLQPPELRSWLAGHAPM</sequence>
<feature type="domain" description="HTH tetR-type" evidence="5">
    <location>
        <begin position="2"/>
        <end position="62"/>
    </location>
</feature>
<evidence type="ECO:0000259" key="5">
    <source>
        <dbReference type="PROSITE" id="PS50977"/>
    </source>
</evidence>
<dbReference type="InterPro" id="IPR009057">
    <property type="entry name" value="Homeodomain-like_sf"/>
</dbReference>
<dbReference type="SUPFAM" id="SSF46689">
    <property type="entry name" value="Homeodomain-like"/>
    <property type="match status" value="2"/>
</dbReference>
<gene>
    <name evidence="6" type="ORF">SP6_01_00690</name>
</gene>
<proteinExistence type="predicted"/>
<name>A0A0C9MX81_SPHPI</name>
<dbReference type="GO" id="GO:0000976">
    <property type="term" value="F:transcription cis-regulatory region binding"/>
    <property type="evidence" value="ECO:0007669"/>
    <property type="project" value="TreeGrafter"/>
</dbReference>
<protein>
    <submittedName>
        <fullName evidence="6">DNA, contig: SP601</fullName>
    </submittedName>
</protein>
<dbReference type="PANTHER" id="PTHR30055">
    <property type="entry name" value="HTH-TYPE TRANSCRIPTIONAL REGULATOR RUTR"/>
    <property type="match status" value="1"/>
</dbReference>
<keyword evidence="3" id="KW-0804">Transcription</keyword>
<evidence type="ECO:0000256" key="2">
    <source>
        <dbReference type="ARBA" id="ARBA00023125"/>
    </source>
</evidence>
<dbReference type="PROSITE" id="PS50977">
    <property type="entry name" value="HTH_TETR_2"/>
    <property type="match status" value="2"/>
</dbReference>
<evidence type="ECO:0000256" key="3">
    <source>
        <dbReference type="ARBA" id="ARBA00023163"/>
    </source>
</evidence>
<dbReference type="Gene3D" id="1.10.357.10">
    <property type="entry name" value="Tetracycline Repressor, domain 2"/>
    <property type="match status" value="2"/>
</dbReference>
<dbReference type="Proteomes" id="UP000032025">
    <property type="component" value="Unassembled WGS sequence"/>
</dbReference>
<dbReference type="EMBL" id="BBJS01000001">
    <property type="protein sequence ID" value="GAN11989.1"/>
    <property type="molecule type" value="Genomic_DNA"/>
</dbReference>
<feature type="DNA-binding region" description="H-T-H motif" evidence="4">
    <location>
        <begin position="25"/>
        <end position="44"/>
    </location>
</feature>
<dbReference type="PANTHER" id="PTHR30055:SF234">
    <property type="entry name" value="HTH-TYPE TRANSCRIPTIONAL REGULATOR BETI"/>
    <property type="match status" value="1"/>
</dbReference>
<evidence type="ECO:0000256" key="1">
    <source>
        <dbReference type="ARBA" id="ARBA00023015"/>
    </source>
</evidence>
<accession>A0A0C9MX81</accession>
<dbReference type="AlphaFoldDB" id="A0A0C9MX81"/>
<dbReference type="RefSeq" id="WP_007405653.1">
    <property type="nucleotide sequence ID" value="NZ_BBJS01000001.1"/>
</dbReference>